<keyword evidence="2" id="KW-1185">Reference proteome</keyword>
<dbReference type="PANTHER" id="PTHR11669:SF8">
    <property type="entry name" value="DNA POLYMERASE III SUBUNIT DELTA"/>
    <property type="match status" value="1"/>
</dbReference>
<dbReference type="EMBL" id="CP028811">
    <property type="protein sequence ID" value="AWA29294.1"/>
    <property type="molecule type" value="Genomic_DNA"/>
</dbReference>
<dbReference type="GO" id="GO:0006261">
    <property type="term" value="P:DNA-templated DNA replication"/>
    <property type="evidence" value="ECO:0007669"/>
    <property type="project" value="TreeGrafter"/>
</dbReference>
<evidence type="ECO:0000313" key="1">
    <source>
        <dbReference type="EMBL" id="AWA29294.1"/>
    </source>
</evidence>
<dbReference type="InterPro" id="IPR027417">
    <property type="entry name" value="P-loop_NTPase"/>
</dbReference>
<sequence>MQFSHILAQDYIKSHLTKSAGSGRIPHAQLFIGPEGSGTLPMAIAYAQYILCHNISGENTGGNESCNLKFEHFSHPDLHFVYPTVTTDSIKSKPKSVDFLTEWREFLAANPYGSLFDWYRVLGVQNKQGEIRVDDAQEILKSLSLKSYEGGYKVMIIWMADKMNVPASNKLLKLLEEPTDKTLFILISENEEDIIQTIRSRCQVLHFNGLSENVIAQALVSRHHVEPRLAAKIAHQAQGNYNKALQLLSDDGEEVYFEKWFVDWVRAAFRAKGNAAAIQDLISWSELVAGLGRETQKKFLLFCTDMFRQALLLNYQATSLVYMEPKIEKFKLENFAPFVNGKNINEIFTELSDAMYHIERNGNAKIILTDLSIKLTRLIHKK</sequence>
<dbReference type="Pfam" id="PF13177">
    <property type="entry name" value="DNA_pol3_delta2"/>
    <property type="match status" value="1"/>
</dbReference>
<dbReference type="Proteomes" id="UP000244193">
    <property type="component" value="Chromosome"/>
</dbReference>
<accession>A0A2S0RCF2</accession>
<dbReference type="KEGG" id="fmg:HYN48_03870"/>
<evidence type="ECO:0000313" key="2">
    <source>
        <dbReference type="Proteomes" id="UP000244193"/>
    </source>
</evidence>
<name>A0A2S0RCF2_9FLAO</name>
<dbReference type="InterPro" id="IPR050238">
    <property type="entry name" value="DNA_Rep/Repair_Clamp_Loader"/>
</dbReference>
<dbReference type="SUPFAM" id="SSF52540">
    <property type="entry name" value="P-loop containing nucleoside triphosphate hydrolases"/>
    <property type="match status" value="1"/>
</dbReference>
<dbReference type="AlphaFoldDB" id="A0A2S0RCF2"/>
<gene>
    <name evidence="1" type="ORF">HYN48_03870</name>
</gene>
<protein>
    <submittedName>
        <fullName evidence="1">DNA polymerase III subunit delta</fullName>
    </submittedName>
</protein>
<dbReference type="PANTHER" id="PTHR11669">
    <property type="entry name" value="REPLICATION FACTOR C / DNA POLYMERASE III GAMMA-TAU SUBUNIT"/>
    <property type="match status" value="1"/>
</dbReference>
<dbReference type="OrthoDB" id="9811073at2"/>
<proteinExistence type="predicted"/>
<organism evidence="1 2">
    <name type="scientific">Flavobacterium magnum</name>
    <dbReference type="NCBI Taxonomy" id="2162713"/>
    <lineage>
        <taxon>Bacteria</taxon>
        <taxon>Pseudomonadati</taxon>
        <taxon>Bacteroidota</taxon>
        <taxon>Flavobacteriia</taxon>
        <taxon>Flavobacteriales</taxon>
        <taxon>Flavobacteriaceae</taxon>
        <taxon>Flavobacterium</taxon>
    </lineage>
</organism>
<dbReference type="Gene3D" id="3.40.50.300">
    <property type="entry name" value="P-loop containing nucleotide triphosphate hydrolases"/>
    <property type="match status" value="1"/>
</dbReference>
<reference evidence="1 2" key="1">
    <citation type="submission" date="2018-04" db="EMBL/GenBank/DDBJ databases">
        <title>Genome sequencing of Flavobacterium sp. HYN0048.</title>
        <authorList>
            <person name="Yi H."/>
            <person name="Baek C."/>
        </authorList>
    </citation>
    <scope>NUCLEOTIDE SEQUENCE [LARGE SCALE GENOMIC DNA]</scope>
    <source>
        <strain evidence="1 2">HYN0048</strain>
    </source>
</reference>
<dbReference type="RefSeq" id="WP_108369879.1">
    <property type="nucleotide sequence ID" value="NZ_CP028811.1"/>
</dbReference>